<evidence type="ECO:0000256" key="1">
    <source>
        <dbReference type="ARBA" id="ARBA00004141"/>
    </source>
</evidence>
<feature type="transmembrane region" description="Helical" evidence="9">
    <location>
        <begin position="322"/>
        <end position="339"/>
    </location>
</feature>
<dbReference type="SMART" id="SM00924">
    <property type="entry name" value="MgtE_N"/>
    <property type="match status" value="1"/>
</dbReference>
<dbReference type="CDD" id="cd04606">
    <property type="entry name" value="CBS_pair_Mg_transporter"/>
    <property type="match status" value="1"/>
</dbReference>
<sequence>MSESQEISLQNELHEIIKTKNVTKAREFIDNNPMADVANLLNELQLEEQLTFLPLLKTSEAAELFSYLDEEVQANLAQSFTEDWGMKLLQELQSDELADVLEELPSNVTSKILAYTPQEKRAELNKLLSYEDDEVGSIMSIDISSIGNSYTCEQALHKIRRDYHKKNAELVHYYYVVNETNKLIGALTLEEIVFADPNAKIDDIYNPVTYVSAHDKTEVAAQVFSEHDMSVLPVVNHEKRLVGMITSDDVIDVIKEEATEDLYKMAGISSHEVNESEYLKTPWYKIIKSRILWLILLLLFATVTQIIVYFGTWTIAKKIKDVAEISLATISFAALIPVINNATSNSGIQANISVNRALALKEIEPGEYGKVIWKETLIGFVTGLILAVINFARLGIYFAATRDLMSTNKMIYWAIIIGSSIALWLALTISKLLGAAFPIIWAKIKKDPSSISASLINTFTDIISSLLIFGFAFAFLMVLI</sequence>
<organism evidence="11 12">
    <name type="scientific">Mycoplasmopsis fermentans (strain M64)</name>
    <name type="common">Mycoplasma fermentans</name>
    <dbReference type="NCBI Taxonomy" id="943945"/>
    <lineage>
        <taxon>Bacteria</taxon>
        <taxon>Bacillati</taxon>
        <taxon>Mycoplasmatota</taxon>
        <taxon>Mycoplasmoidales</taxon>
        <taxon>Metamycoplasmataceae</taxon>
        <taxon>Mycoplasmopsis</taxon>
    </lineage>
</organism>
<evidence type="ECO:0000256" key="6">
    <source>
        <dbReference type="ARBA" id="ARBA00022989"/>
    </source>
</evidence>
<keyword evidence="4 9" id="KW-0812">Transmembrane</keyword>
<dbReference type="NCBIfam" id="TIGR00400">
    <property type="entry name" value="mgtE"/>
    <property type="match status" value="1"/>
</dbReference>
<dbReference type="EMBL" id="CP002458">
    <property type="protein sequence ID" value="ADV34552.1"/>
    <property type="molecule type" value="Genomic_DNA"/>
</dbReference>
<dbReference type="PANTHER" id="PTHR43773:SF1">
    <property type="entry name" value="MAGNESIUM TRANSPORTER MGTE"/>
    <property type="match status" value="1"/>
</dbReference>
<dbReference type="Proteomes" id="UP000007473">
    <property type="component" value="Chromosome"/>
</dbReference>
<evidence type="ECO:0000256" key="7">
    <source>
        <dbReference type="ARBA" id="ARBA00023136"/>
    </source>
</evidence>
<evidence type="ECO:0000256" key="9">
    <source>
        <dbReference type="RuleBase" id="RU362011"/>
    </source>
</evidence>
<dbReference type="Pfam" id="PF00571">
    <property type="entry name" value="CBS"/>
    <property type="match status" value="2"/>
</dbReference>
<dbReference type="InterPro" id="IPR000644">
    <property type="entry name" value="CBS_dom"/>
</dbReference>
<evidence type="ECO:0000259" key="10">
    <source>
        <dbReference type="PROSITE" id="PS51371"/>
    </source>
</evidence>
<keyword evidence="3 9" id="KW-0813">Transport</keyword>
<dbReference type="SUPFAM" id="SSF54631">
    <property type="entry name" value="CBS-domain pair"/>
    <property type="match status" value="1"/>
</dbReference>
<dbReference type="InterPro" id="IPR006669">
    <property type="entry name" value="MgtE_transporter"/>
</dbReference>
<dbReference type="PROSITE" id="PS51371">
    <property type="entry name" value="CBS"/>
    <property type="match status" value="1"/>
</dbReference>
<dbReference type="Pfam" id="PF01769">
    <property type="entry name" value="MgtE"/>
    <property type="match status" value="1"/>
</dbReference>
<dbReference type="RefSeq" id="WP_013526909.1">
    <property type="nucleotide sequence ID" value="NC_014921.1"/>
</dbReference>
<comment type="similarity">
    <text evidence="2 9">Belongs to the SLC41A transporter family.</text>
</comment>
<dbReference type="InterPro" id="IPR036739">
    <property type="entry name" value="SLC41_membr_dom_sf"/>
</dbReference>
<evidence type="ECO:0000313" key="11">
    <source>
        <dbReference type="EMBL" id="ADV34552.1"/>
    </source>
</evidence>
<feature type="transmembrane region" description="Helical" evidence="9">
    <location>
        <begin position="411"/>
        <end position="442"/>
    </location>
</feature>
<proteinExistence type="inferred from homology"/>
<feature type="transmembrane region" description="Helical" evidence="9">
    <location>
        <begin position="377"/>
        <end position="399"/>
    </location>
</feature>
<dbReference type="Pfam" id="PF03448">
    <property type="entry name" value="MgtE_N"/>
    <property type="match status" value="1"/>
</dbReference>
<dbReference type="Gene3D" id="1.10.357.20">
    <property type="entry name" value="SLC41 divalent cation transporters, integral membrane domain"/>
    <property type="match status" value="1"/>
</dbReference>
<evidence type="ECO:0000256" key="2">
    <source>
        <dbReference type="ARBA" id="ARBA00009749"/>
    </source>
</evidence>
<keyword evidence="9" id="KW-0479">Metal-binding</keyword>
<gene>
    <name evidence="11" type="primary">mgtE</name>
    <name evidence="11" type="ordered locus">MfeM64YM_0554</name>
</gene>
<evidence type="ECO:0000256" key="5">
    <source>
        <dbReference type="ARBA" id="ARBA00022842"/>
    </source>
</evidence>
<dbReference type="InterPro" id="IPR006668">
    <property type="entry name" value="Mg_transptr_MgtE_intracell_dom"/>
</dbReference>
<keyword evidence="8" id="KW-0129">CBS domain</keyword>
<accession>A0AB32XC01</accession>
<protein>
    <recommendedName>
        <fullName evidence="9">Magnesium transporter MgtE</fullName>
    </recommendedName>
</protein>
<comment type="subcellular location">
    <subcellularLocation>
        <location evidence="9">Cell membrane</location>
        <topology evidence="9">Multi-pass membrane protein</topology>
    </subcellularLocation>
    <subcellularLocation>
        <location evidence="1">Membrane</location>
        <topology evidence="1">Multi-pass membrane protein</topology>
    </subcellularLocation>
</comment>
<keyword evidence="5 9" id="KW-0460">Magnesium</keyword>
<dbReference type="SMART" id="SM00116">
    <property type="entry name" value="CBS"/>
    <property type="match status" value="1"/>
</dbReference>
<dbReference type="InterPro" id="IPR046342">
    <property type="entry name" value="CBS_dom_sf"/>
</dbReference>
<comment type="function">
    <text evidence="9">Acts as a magnesium transporter.</text>
</comment>
<name>A0AB32XC01_MYCFM</name>
<dbReference type="SUPFAM" id="SSF158791">
    <property type="entry name" value="MgtE N-terminal domain-like"/>
    <property type="match status" value="1"/>
</dbReference>
<dbReference type="InterPro" id="IPR006667">
    <property type="entry name" value="SLC41_membr_dom"/>
</dbReference>
<keyword evidence="6 9" id="KW-1133">Transmembrane helix</keyword>
<reference evidence="11 12" key="1">
    <citation type="journal article" date="2011" name="J. Bacteriol.">
        <title>Genome sequence of the repetitive-sequence-rich Mycoplasma fermentans strain M64.</title>
        <authorList>
            <person name="Shu H.W."/>
            <person name="Liu T.T."/>
            <person name="Chang H.Y."/>
            <person name="Liu Y.M."/>
            <person name="Wu K.M."/>
            <person name="Shu H.Y."/>
            <person name="Tsai S.F."/>
            <person name="Hsiao K.J."/>
            <person name="Hu W.S."/>
            <person name="Ng W.V."/>
        </authorList>
    </citation>
    <scope>NUCLEOTIDE SEQUENCE [LARGE SCALE GENOMIC DNA]</scope>
    <source>
        <strain evidence="11 12">M64</strain>
    </source>
</reference>
<feature type="domain" description="CBS" evidence="10">
    <location>
        <begin position="204"/>
        <end position="262"/>
    </location>
</feature>
<dbReference type="GO" id="GO:0015095">
    <property type="term" value="F:magnesium ion transmembrane transporter activity"/>
    <property type="evidence" value="ECO:0007669"/>
    <property type="project" value="UniProtKB-UniRule"/>
</dbReference>
<dbReference type="Gene3D" id="3.10.580.10">
    <property type="entry name" value="CBS-domain"/>
    <property type="match status" value="1"/>
</dbReference>
<feature type="transmembrane region" description="Helical" evidence="9">
    <location>
        <begin position="291"/>
        <end position="310"/>
    </location>
</feature>
<dbReference type="SUPFAM" id="SSF161093">
    <property type="entry name" value="MgtE membrane domain-like"/>
    <property type="match status" value="1"/>
</dbReference>
<dbReference type="PANTHER" id="PTHR43773">
    <property type="entry name" value="MAGNESIUM TRANSPORTER MGTE"/>
    <property type="match status" value="1"/>
</dbReference>
<dbReference type="GO" id="GO:0005886">
    <property type="term" value="C:plasma membrane"/>
    <property type="evidence" value="ECO:0007669"/>
    <property type="project" value="UniProtKB-SubCell"/>
</dbReference>
<keyword evidence="9" id="KW-1003">Cell membrane</keyword>
<keyword evidence="7 9" id="KW-0472">Membrane</keyword>
<evidence type="ECO:0000256" key="3">
    <source>
        <dbReference type="ARBA" id="ARBA00022448"/>
    </source>
</evidence>
<dbReference type="KEGG" id="mfm:MfeM64YM_0554"/>
<dbReference type="Gene3D" id="1.25.60.10">
    <property type="entry name" value="MgtE N-terminal domain-like"/>
    <property type="match status" value="1"/>
</dbReference>
<dbReference type="InterPro" id="IPR038076">
    <property type="entry name" value="MgtE_N_sf"/>
</dbReference>
<comment type="subunit">
    <text evidence="9">Homodimer.</text>
</comment>
<evidence type="ECO:0000256" key="4">
    <source>
        <dbReference type="ARBA" id="ARBA00022692"/>
    </source>
</evidence>
<feature type="transmembrane region" description="Helical" evidence="9">
    <location>
        <begin position="462"/>
        <end position="479"/>
    </location>
</feature>
<evidence type="ECO:0000313" key="12">
    <source>
        <dbReference type="Proteomes" id="UP000007473"/>
    </source>
</evidence>
<dbReference type="AlphaFoldDB" id="A0AB32XC01"/>
<evidence type="ECO:0000256" key="8">
    <source>
        <dbReference type="PROSITE-ProRule" id="PRU00703"/>
    </source>
</evidence>
<dbReference type="GO" id="GO:0046872">
    <property type="term" value="F:metal ion binding"/>
    <property type="evidence" value="ECO:0007669"/>
    <property type="project" value="UniProtKB-KW"/>
</dbReference>